<evidence type="ECO:0000259" key="3">
    <source>
        <dbReference type="Pfam" id="PF00685"/>
    </source>
</evidence>
<dbReference type="RefSeq" id="WP_206558633.1">
    <property type="nucleotide sequence ID" value="NZ_JAFKCZ010000001.1"/>
</dbReference>
<evidence type="ECO:0000313" key="4">
    <source>
        <dbReference type="EMBL" id="MBN7795195.1"/>
    </source>
</evidence>
<feature type="domain" description="Sulfotransferase" evidence="3">
    <location>
        <begin position="6"/>
        <end position="188"/>
    </location>
</feature>
<dbReference type="EMBL" id="JAFKCZ010000001">
    <property type="protein sequence ID" value="MBN7795195.1"/>
    <property type="molecule type" value="Genomic_DNA"/>
</dbReference>
<evidence type="ECO:0000256" key="1">
    <source>
        <dbReference type="ARBA" id="ARBA00022679"/>
    </source>
</evidence>
<dbReference type="PANTHER" id="PTHR10605:SF56">
    <property type="entry name" value="BIFUNCTIONAL HEPARAN SULFATE N-DEACETYLASE_N-SULFOTRANSFERASE"/>
    <property type="match status" value="1"/>
</dbReference>
<proteinExistence type="predicted"/>
<reference evidence="4" key="1">
    <citation type="submission" date="2021-02" db="EMBL/GenBank/DDBJ databases">
        <title>PHA producing bacteria isolated from coastal sediment in Guangdong, Shenzhen.</title>
        <authorList>
            <person name="Zheng W."/>
            <person name="Yu S."/>
            <person name="Huang Y."/>
        </authorList>
    </citation>
    <scope>NUCLEOTIDE SEQUENCE</scope>
    <source>
        <strain evidence="4">TN14-10</strain>
    </source>
</reference>
<keyword evidence="5" id="KW-1185">Reference proteome</keyword>
<dbReference type="GO" id="GO:0008146">
    <property type="term" value="F:sulfotransferase activity"/>
    <property type="evidence" value="ECO:0007669"/>
    <property type="project" value="InterPro"/>
</dbReference>
<dbReference type="PANTHER" id="PTHR10605">
    <property type="entry name" value="HEPARAN SULFATE SULFOTRANSFERASE"/>
    <property type="match status" value="1"/>
</dbReference>
<comment type="caution">
    <text evidence="4">The sequence shown here is derived from an EMBL/GenBank/DDBJ whole genome shotgun (WGS) entry which is preliminary data.</text>
</comment>
<accession>A0A939IK84</accession>
<dbReference type="InterPro" id="IPR037359">
    <property type="entry name" value="NST/OST"/>
</dbReference>
<gene>
    <name evidence="4" type="ORF">JYP50_01245</name>
</gene>
<dbReference type="Gene3D" id="3.40.50.300">
    <property type="entry name" value="P-loop containing nucleotide triphosphate hydrolases"/>
    <property type="match status" value="1"/>
</dbReference>
<dbReference type="AlphaFoldDB" id="A0A939IK84"/>
<organism evidence="4 5">
    <name type="scientific">Parahaliea mediterranea</name>
    <dbReference type="NCBI Taxonomy" id="651086"/>
    <lineage>
        <taxon>Bacteria</taxon>
        <taxon>Pseudomonadati</taxon>
        <taxon>Pseudomonadota</taxon>
        <taxon>Gammaproteobacteria</taxon>
        <taxon>Cellvibrionales</taxon>
        <taxon>Halieaceae</taxon>
        <taxon>Parahaliea</taxon>
    </lineage>
</organism>
<dbReference type="InterPro" id="IPR000863">
    <property type="entry name" value="Sulfotransferase_dom"/>
</dbReference>
<keyword evidence="1" id="KW-0808">Transferase</keyword>
<protein>
    <submittedName>
        <fullName evidence="4">Sulfotransferase</fullName>
    </submittedName>
</protein>
<evidence type="ECO:0000313" key="5">
    <source>
        <dbReference type="Proteomes" id="UP000664303"/>
    </source>
</evidence>
<evidence type="ECO:0000256" key="2">
    <source>
        <dbReference type="ARBA" id="ARBA00023180"/>
    </source>
</evidence>
<keyword evidence="2" id="KW-0325">Glycoprotein</keyword>
<dbReference type="Proteomes" id="UP000664303">
    <property type="component" value="Unassembled WGS sequence"/>
</dbReference>
<dbReference type="SUPFAM" id="SSF52540">
    <property type="entry name" value="P-loop containing nucleoside triphosphate hydrolases"/>
    <property type="match status" value="1"/>
</dbReference>
<dbReference type="Pfam" id="PF00685">
    <property type="entry name" value="Sulfotransfer_1"/>
    <property type="match status" value="1"/>
</dbReference>
<name>A0A939IK84_9GAMM</name>
<sequence length="282" mass="32771">MTQRVDFLVPGFSKCGTTTLCALLAQHPGIFIPSLKEPWYFSADDFEERGSMYRSLFSPAEEGQLLGEGSVNYSGYEREAISVERIHANNPHCRFIFIARNPIQRIESSYREMHHSGVRFGLNAPYSLEACLEVFPQMINDSCYMSRIRRYLDRFGEEAIHVLFLEDLRRDPQGELDKCFAHLSLPAHGVSNSLTLNRGSEKLKDSRLMRFLRTRAWSGVPLSRIRPERQDELFKPLGLRVPFRRKIVWDGDSRKRFEEEVAPDAREFLQRFGKPEEYWALS</sequence>
<dbReference type="InterPro" id="IPR027417">
    <property type="entry name" value="P-loop_NTPase"/>
</dbReference>